<keyword evidence="2" id="KW-1133">Transmembrane helix</keyword>
<keyword evidence="5" id="KW-1185">Reference proteome</keyword>
<dbReference type="CDD" id="cd07043">
    <property type="entry name" value="STAS_anti-anti-sigma_factors"/>
    <property type="match status" value="1"/>
</dbReference>
<comment type="function">
    <text evidence="1">Could be part of an ABC transporter complex.</text>
</comment>
<feature type="transmembrane region" description="Helical" evidence="2">
    <location>
        <begin position="171"/>
        <end position="190"/>
    </location>
</feature>
<feature type="transmembrane region" description="Helical" evidence="2">
    <location>
        <begin position="210"/>
        <end position="230"/>
    </location>
</feature>
<evidence type="ECO:0000313" key="4">
    <source>
        <dbReference type="EMBL" id="SHG06869.1"/>
    </source>
</evidence>
<dbReference type="InterPro" id="IPR003453">
    <property type="entry name" value="ABC_MlaE_roteobac"/>
</dbReference>
<keyword evidence="2" id="KW-0472">Membrane</keyword>
<dbReference type="Proteomes" id="UP000184485">
    <property type="component" value="Unassembled WGS sequence"/>
</dbReference>
<dbReference type="InterPro" id="IPR002645">
    <property type="entry name" value="STAS_dom"/>
</dbReference>
<dbReference type="PANTHER" id="PTHR30188:SF3">
    <property type="entry name" value="ABC TRANSPORTER PERMEASE"/>
    <property type="match status" value="1"/>
</dbReference>
<feature type="domain" description="STAS" evidence="3">
    <location>
        <begin position="9"/>
        <end position="97"/>
    </location>
</feature>
<dbReference type="PROSITE" id="PS50801">
    <property type="entry name" value="STAS"/>
    <property type="match status" value="1"/>
</dbReference>
<comment type="subcellular location">
    <subcellularLocation>
        <location evidence="2">Cell inner membrane</location>
        <topology evidence="2">Multi-pass membrane protein</topology>
    </subcellularLocation>
</comment>
<dbReference type="InterPro" id="IPR058548">
    <property type="entry name" value="MlaB-like_STAS"/>
</dbReference>
<comment type="similarity">
    <text evidence="2">Belongs to the MlaE permease family.</text>
</comment>
<feature type="transmembrane region" description="Helical" evidence="2">
    <location>
        <begin position="268"/>
        <end position="298"/>
    </location>
</feature>
<dbReference type="STRING" id="1122133.SAMN02745157_3513"/>
<evidence type="ECO:0000313" key="5">
    <source>
        <dbReference type="Proteomes" id="UP000184485"/>
    </source>
</evidence>
<dbReference type="Pfam" id="PF13466">
    <property type="entry name" value="STAS_2"/>
    <property type="match status" value="1"/>
</dbReference>
<proteinExistence type="inferred from homology"/>
<evidence type="ECO:0000256" key="2">
    <source>
        <dbReference type="RuleBase" id="RU362044"/>
    </source>
</evidence>
<dbReference type="OrthoDB" id="9805022at2"/>
<dbReference type="InterPro" id="IPR030802">
    <property type="entry name" value="Permease_MalE"/>
</dbReference>
<keyword evidence="2" id="KW-1003">Cell membrane</keyword>
<accession>A0A1M5GT25</accession>
<evidence type="ECO:0000256" key="1">
    <source>
        <dbReference type="ARBA" id="ARBA00003787"/>
    </source>
</evidence>
<dbReference type="EMBL" id="FQUP01000003">
    <property type="protein sequence ID" value="SHG06869.1"/>
    <property type="molecule type" value="Genomic_DNA"/>
</dbReference>
<reference evidence="4 5" key="1">
    <citation type="submission" date="2016-11" db="EMBL/GenBank/DDBJ databases">
        <authorList>
            <person name="Jaros S."/>
            <person name="Januszkiewicz K."/>
            <person name="Wedrychowicz H."/>
        </authorList>
    </citation>
    <scope>NUCLEOTIDE SEQUENCE [LARGE SCALE GENOMIC DNA]</scope>
    <source>
        <strain evidence="4 5">DSM 19436</strain>
    </source>
</reference>
<protein>
    <submittedName>
        <fullName evidence="4">Phospholipid/cholesterol/gamma-HCH transport system permease protein</fullName>
    </submittedName>
</protein>
<dbReference type="InterPro" id="IPR036513">
    <property type="entry name" value="STAS_dom_sf"/>
</dbReference>
<keyword evidence="2" id="KW-0812">Transmembrane</keyword>
<dbReference type="Pfam" id="PF02405">
    <property type="entry name" value="MlaE"/>
    <property type="match status" value="1"/>
</dbReference>
<organism evidence="4 5">
    <name type="scientific">Kaistia soli DSM 19436</name>
    <dbReference type="NCBI Taxonomy" id="1122133"/>
    <lineage>
        <taxon>Bacteria</taxon>
        <taxon>Pseudomonadati</taxon>
        <taxon>Pseudomonadota</taxon>
        <taxon>Alphaproteobacteria</taxon>
        <taxon>Hyphomicrobiales</taxon>
        <taxon>Kaistiaceae</taxon>
        <taxon>Kaistia</taxon>
    </lineage>
</organism>
<dbReference type="GO" id="GO:0043190">
    <property type="term" value="C:ATP-binding cassette (ABC) transporter complex"/>
    <property type="evidence" value="ECO:0007669"/>
    <property type="project" value="InterPro"/>
</dbReference>
<feature type="transmembrane region" description="Helical" evidence="2">
    <location>
        <begin position="358"/>
        <end position="378"/>
    </location>
</feature>
<dbReference type="SUPFAM" id="SSF52091">
    <property type="entry name" value="SpoIIaa-like"/>
    <property type="match status" value="1"/>
</dbReference>
<dbReference type="Gene3D" id="3.30.750.24">
    <property type="entry name" value="STAS domain"/>
    <property type="match status" value="1"/>
</dbReference>
<dbReference type="GO" id="GO:0005548">
    <property type="term" value="F:phospholipid transporter activity"/>
    <property type="evidence" value="ECO:0007669"/>
    <property type="project" value="TreeGrafter"/>
</dbReference>
<dbReference type="RefSeq" id="WP_073055203.1">
    <property type="nucleotide sequence ID" value="NZ_FQUP01000003.1"/>
</dbReference>
<dbReference type="NCBIfam" id="TIGR00056">
    <property type="entry name" value="MlaE family lipid ABC transporter permease subunit"/>
    <property type="match status" value="1"/>
</dbReference>
<name>A0A1M5GT25_9HYPH</name>
<dbReference type="PANTHER" id="PTHR30188">
    <property type="entry name" value="ABC TRANSPORTER PERMEASE PROTEIN-RELATED"/>
    <property type="match status" value="1"/>
</dbReference>
<dbReference type="AlphaFoldDB" id="A0A1M5GT25"/>
<gene>
    <name evidence="4" type="ORF">SAMN02745157_3513</name>
</gene>
<evidence type="ECO:0000259" key="3">
    <source>
        <dbReference type="PROSITE" id="PS50801"/>
    </source>
</evidence>
<feature type="transmembrane region" description="Helical" evidence="2">
    <location>
        <begin position="318"/>
        <end position="337"/>
    </location>
</feature>
<keyword evidence="2" id="KW-0997">Cell inner membrane</keyword>
<sequence length="381" mass="40155">MVVAAEAAAHLEANDSDGGLRLVPHGPWTLSNADHLEGEVDKAVAAASGKATRIDLSDVDHIDTAGGWLITRLEREIKAKGGSVDVEGGSDNVMRLLSALESVERELPPRRKQIGVGMELLEGIGRAMYGAVSDLEAGLNILGGVTVGLLNAVRHPSRFRITSVVYHIDRAGLRAVPIIALMSLLIGAIIAQQSAFQLRSFGAEVYAVDLVGVLVLRELGVLLTAIMIAGRSGSAFTAEIGSMKMREEIDALDVIGLDVNEVLVLPRILALIIALPLLTIISDFAALVGGGLVSWIYVGLPPSAFILRLRDAVAVNTLMVGLIKAPFMALIIGIIAATEGFRVEGSAESLGARTTSSVVKAIFMVIVVDGMFAIYFSAVSY</sequence>